<feature type="region of interest" description="Disordered" evidence="1">
    <location>
        <begin position="122"/>
        <end position="141"/>
    </location>
</feature>
<feature type="compositionally biased region" description="Basic and acidic residues" evidence="1">
    <location>
        <begin position="1"/>
        <end position="37"/>
    </location>
</feature>
<accession>A0A813ENV3</accession>
<evidence type="ECO:0000313" key="3">
    <source>
        <dbReference type="Proteomes" id="UP000654075"/>
    </source>
</evidence>
<dbReference type="EMBL" id="CAJNNV010014690">
    <property type="protein sequence ID" value="CAE8602817.1"/>
    <property type="molecule type" value="Genomic_DNA"/>
</dbReference>
<organism evidence="2 3">
    <name type="scientific">Polarella glacialis</name>
    <name type="common">Dinoflagellate</name>
    <dbReference type="NCBI Taxonomy" id="89957"/>
    <lineage>
        <taxon>Eukaryota</taxon>
        <taxon>Sar</taxon>
        <taxon>Alveolata</taxon>
        <taxon>Dinophyceae</taxon>
        <taxon>Suessiales</taxon>
        <taxon>Suessiaceae</taxon>
        <taxon>Polarella</taxon>
    </lineage>
</organism>
<name>A0A813ENV3_POLGL</name>
<proteinExistence type="predicted"/>
<feature type="compositionally biased region" description="Low complexity" evidence="1">
    <location>
        <begin position="57"/>
        <end position="69"/>
    </location>
</feature>
<reference evidence="2" key="1">
    <citation type="submission" date="2021-02" db="EMBL/GenBank/DDBJ databases">
        <authorList>
            <person name="Dougan E. K."/>
            <person name="Rhodes N."/>
            <person name="Thang M."/>
            <person name="Chan C."/>
        </authorList>
    </citation>
    <scope>NUCLEOTIDE SEQUENCE</scope>
</reference>
<sequence>MAAKDARRRLEEAFSSTDADKKTRKAESASPLKEKLAKLQKMAQETKSPDDTTAPNSGGPSSSSDSGVLSGLHEISQKMDKRSLTSDLDDLKQSFADQAKVLISEAIDPMQIAMREVQEHVGNLESSRNNNPTSSSSKEVTSLRASLNKLDPALRRVAFLDWPDSVCADVRLKEIETFISSNCASCRPAHIDHFYKGPSGERVPSGVSYAEFRSPDDQYKFLKLTRQLTFNVAGKADLCF</sequence>
<keyword evidence="3" id="KW-1185">Reference proteome</keyword>
<comment type="caution">
    <text evidence="2">The sequence shown here is derived from an EMBL/GenBank/DDBJ whole genome shotgun (WGS) entry which is preliminary data.</text>
</comment>
<evidence type="ECO:0000256" key="1">
    <source>
        <dbReference type="SAM" id="MobiDB-lite"/>
    </source>
</evidence>
<gene>
    <name evidence="2" type="ORF">PGLA1383_LOCUS21053</name>
</gene>
<evidence type="ECO:0000313" key="2">
    <source>
        <dbReference type="EMBL" id="CAE8602817.1"/>
    </source>
</evidence>
<feature type="compositionally biased region" description="Low complexity" evidence="1">
    <location>
        <begin position="126"/>
        <end position="137"/>
    </location>
</feature>
<protein>
    <submittedName>
        <fullName evidence="2">Uncharacterized protein</fullName>
    </submittedName>
</protein>
<feature type="region of interest" description="Disordered" evidence="1">
    <location>
        <begin position="1"/>
        <end position="69"/>
    </location>
</feature>
<dbReference type="AlphaFoldDB" id="A0A813ENV3"/>
<dbReference type="Proteomes" id="UP000654075">
    <property type="component" value="Unassembled WGS sequence"/>
</dbReference>
<feature type="compositionally biased region" description="Polar residues" evidence="1">
    <location>
        <begin position="43"/>
        <end position="56"/>
    </location>
</feature>